<dbReference type="RefSeq" id="WP_261606860.1">
    <property type="nucleotide sequence ID" value="NZ_JAODOR010000009.1"/>
</dbReference>
<reference evidence="5 6" key="1">
    <citation type="journal article" date="2024" name="Int. J. Syst. Evol. Microbiol.">
        <title>Microbacterium memoriense sp. nov., a member of the Actinomycetota from marine beach sediment of the north coast of Portugal.</title>
        <authorList>
            <person name="Santos J.D.N.D."/>
            <person name="Klimek D."/>
            <person name="Calusinska M."/>
            <person name="Lobo-da-Cunha A."/>
            <person name="Catita J."/>
            <person name="Goncalves H."/>
            <person name="Gonzalez I."/>
            <person name="Lage O.M."/>
        </authorList>
    </citation>
    <scope>NUCLEOTIDE SEQUENCE [LARGE SCALE GENOMIC DNA]</scope>
    <source>
        <strain evidence="5 6">PMIC_1C1B</strain>
    </source>
</reference>
<organism evidence="5 6">
    <name type="scientific">Microbacterium memoriense</name>
    <dbReference type="NCBI Taxonomy" id="2978350"/>
    <lineage>
        <taxon>Bacteria</taxon>
        <taxon>Bacillati</taxon>
        <taxon>Actinomycetota</taxon>
        <taxon>Actinomycetes</taxon>
        <taxon>Micrococcales</taxon>
        <taxon>Microbacteriaceae</taxon>
        <taxon>Microbacterium</taxon>
    </lineage>
</organism>
<dbReference type="SUPFAM" id="SSF53850">
    <property type="entry name" value="Periplasmic binding protein-like II"/>
    <property type="match status" value="1"/>
</dbReference>
<dbReference type="PIRSF" id="PIRSF004846">
    <property type="entry name" value="ModA"/>
    <property type="match status" value="1"/>
</dbReference>
<keyword evidence="6" id="KW-1185">Reference proteome</keyword>
<evidence type="ECO:0000256" key="1">
    <source>
        <dbReference type="ARBA" id="ARBA00009175"/>
    </source>
</evidence>
<gene>
    <name evidence="5" type="primary">modA</name>
    <name evidence="5" type="ORF">N4R40_08100</name>
</gene>
<protein>
    <submittedName>
        <fullName evidence="5">Molybdate ABC transporter substrate-binding protein</fullName>
    </submittedName>
</protein>
<name>A0ABT2PCI6_9MICO</name>
<dbReference type="Pfam" id="PF13531">
    <property type="entry name" value="SBP_bac_11"/>
    <property type="match status" value="1"/>
</dbReference>
<evidence type="ECO:0000256" key="2">
    <source>
        <dbReference type="ARBA" id="ARBA00022723"/>
    </source>
</evidence>
<dbReference type="NCBIfam" id="TIGR01256">
    <property type="entry name" value="modA"/>
    <property type="match status" value="1"/>
</dbReference>
<feature type="chain" id="PRO_5045602949" evidence="4">
    <location>
        <begin position="29"/>
        <end position="256"/>
    </location>
</feature>
<comment type="similarity">
    <text evidence="1">Belongs to the bacterial solute-binding protein ModA family.</text>
</comment>
<keyword evidence="2" id="KW-0479">Metal-binding</keyword>
<dbReference type="InterPro" id="IPR005950">
    <property type="entry name" value="ModA"/>
</dbReference>
<evidence type="ECO:0000256" key="3">
    <source>
        <dbReference type="ARBA" id="ARBA00022729"/>
    </source>
</evidence>
<dbReference type="PROSITE" id="PS51257">
    <property type="entry name" value="PROKAR_LIPOPROTEIN"/>
    <property type="match status" value="1"/>
</dbReference>
<comment type="caution">
    <text evidence="5">The sequence shown here is derived from an EMBL/GenBank/DDBJ whole genome shotgun (WGS) entry which is preliminary data.</text>
</comment>
<keyword evidence="3 4" id="KW-0732">Signal</keyword>
<dbReference type="InterPro" id="IPR050682">
    <property type="entry name" value="ModA/WtpA"/>
</dbReference>
<feature type="signal peptide" evidence="4">
    <location>
        <begin position="1"/>
        <end position="28"/>
    </location>
</feature>
<evidence type="ECO:0000313" key="6">
    <source>
        <dbReference type="Proteomes" id="UP001300496"/>
    </source>
</evidence>
<proteinExistence type="inferred from homology"/>
<evidence type="ECO:0000256" key="4">
    <source>
        <dbReference type="SAM" id="SignalP"/>
    </source>
</evidence>
<accession>A0ABT2PCI6</accession>
<dbReference type="Gene3D" id="3.40.190.10">
    <property type="entry name" value="Periplasmic binding protein-like II"/>
    <property type="match status" value="2"/>
</dbReference>
<dbReference type="PANTHER" id="PTHR30632">
    <property type="entry name" value="MOLYBDATE-BINDING PERIPLASMIC PROTEIN"/>
    <property type="match status" value="1"/>
</dbReference>
<dbReference type="PANTHER" id="PTHR30632:SF0">
    <property type="entry name" value="SULFATE-BINDING PROTEIN"/>
    <property type="match status" value="1"/>
</dbReference>
<sequence length="256" mass="25228">MRIRRIRVVAALAAAALALTGCTVPATAAAEPTRTLTVFAAASLGGTFTALAAAFEAAHPGVRVSLVFDGSSGLASQIVEGAPADVFAAANLVTMQSVVDAGLADKPETFASNVLEIATAPGNPAGISSFADLADPGLVLVVCAPEVPCGAATAAIETATGVALRPASEENSVTDVLGKVTSGEADAGLVYASDVLSAGDAVTGIPFREAEGAVGEYPIAALREGPQPALAAAFVEFILGTEAQAQLAAAGFRPAP</sequence>
<evidence type="ECO:0000313" key="5">
    <source>
        <dbReference type="EMBL" id="MCT9002325.1"/>
    </source>
</evidence>
<dbReference type="Proteomes" id="UP001300496">
    <property type="component" value="Unassembled WGS sequence"/>
</dbReference>
<dbReference type="EMBL" id="JAODOR010000009">
    <property type="protein sequence ID" value="MCT9002325.1"/>
    <property type="molecule type" value="Genomic_DNA"/>
</dbReference>